<dbReference type="EMBL" id="VKKY01000002">
    <property type="protein sequence ID" value="KAA3438137.1"/>
    <property type="molecule type" value="Genomic_DNA"/>
</dbReference>
<evidence type="ECO:0000256" key="3">
    <source>
        <dbReference type="ARBA" id="ARBA00022670"/>
    </source>
</evidence>
<dbReference type="Pfam" id="PF00246">
    <property type="entry name" value="Peptidase_M14"/>
    <property type="match status" value="2"/>
</dbReference>
<dbReference type="InterPro" id="IPR000834">
    <property type="entry name" value="Peptidase_M14"/>
</dbReference>
<dbReference type="OrthoDB" id="5294005at2"/>
<evidence type="ECO:0000256" key="4">
    <source>
        <dbReference type="ARBA" id="ARBA00022801"/>
    </source>
</evidence>
<dbReference type="PRINTS" id="PR00765">
    <property type="entry name" value="CRBOXYPTASEA"/>
</dbReference>
<keyword evidence="3" id="KW-0645">Protease</keyword>
<dbReference type="SUPFAM" id="SSF53187">
    <property type="entry name" value="Zn-dependent exopeptidases"/>
    <property type="match status" value="1"/>
</dbReference>
<proteinExistence type="inferred from homology"/>
<protein>
    <submittedName>
        <fullName evidence="10">Peptidase M14</fullName>
    </submittedName>
</protein>
<evidence type="ECO:0000256" key="8">
    <source>
        <dbReference type="SAM" id="MobiDB-lite"/>
    </source>
</evidence>
<dbReference type="SMART" id="SM00631">
    <property type="entry name" value="Zn_pept"/>
    <property type="match status" value="1"/>
</dbReference>
<gene>
    <name evidence="10" type="ORF">FOA19_12800</name>
</gene>
<dbReference type="AlphaFoldDB" id="A0A5B6TCE7"/>
<keyword evidence="11" id="KW-1185">Reference proteome</keyword>
<comment type="caution">
    <text evidence="10">The sequence shown here is derived from an EMBL/GenBank/DDBJ whole genome shotgun (WGS) entry which is preliminary data.</text>
</comment>
<feature type="domain" description="Peptidase M14" evidence="9">
    <location>
        <begin position="49"/>
        <end position="402"/>
    </location>
</feature>
<comment type="similarity">
    <text evidence="2 7">Belongs to the peptidase M14 family.</text>
</comment>
<evidence type="ECO:0000313" key="10">
    <source>
        <dbReference type="EMBL" id="KAA3438137.1"/>
    </source>
</evidence>
<evidence type="ECO:0000256" key="2">
    <source>
        <dbReference type="ARBA" id="ARBA00005988"/>
    </source>
</evidence>
<dbReference type="PANTHER" id="PTHR11705:SF143">
    <property type="entry name" value="SLL0236 PROTEIN"/>
    <property type="match status" value="1"/>
</dbReference>
<sequence length="591" mass="67556">MKKRILTIALLSACLFSGQISETKAQTAEQVFRAAGTPQDPKVPVSWNRYYDYDGLTEICAKLAKAHPDLVKMETIGDSYEGRRLWALTISDFSTGDPDRKPAMYIDGNIHSNEIQGSEFALYTAWYLVENFQDNKFIKELLQQKTFYILPTINPDARNHYMHQANSPHSPRSGMIPLDDDGDGLVDEDRPDDLNKDGHITFMRRKSPNGRYIQDPQNPLRLIPTKPDQPGQYELLGYEGLDNDGDGKVNEDPPGYYDPNRDWAWNWQPDYIQRGAYKYPFSIPENRAVKDFVLRHPNIAGAQSYHNNGGMILRGPGAEEDLNTYNRDDNQVYDLLGKYAEQIIPGYTYMVVYKDLYSAFGGELDWFHGARGIFTFSNELMSPYLQFDRKGTSSVEREAEQYDFNQMLLFNEAFVEWTPFDHPTYGQVEIGGFKKNYPRAHPGFLLEEDAHRNMAFTVYQAFQLPQLVIQEVQTRKLPHGLTEVTATVANTRIIPTHSSQDLKYHIERPDYISLRDSTVVAGMVLENADLNLGKEQKLNPARLEIPNIPGMGYIKVRWIVNANKPNLLVEVDSRKGGVVSRRFEPDVKKTP</sequence>
<evidence type="ECO:0000256" key="7">
    <source>
        <dbReference type="PROSITE-ProRule" id="PRU01379"/>
    </source>
</evidence>
<accession>A0A5B6TCE7</accession>
<feature type="region of interest" description="Disordered" evidence="8">
    <location>
        <begin position="208"/>
        <end position="227"/>
    </location>
</feature>
<keyword evidence="6" id="KW-0482">Metalloprotease</keyword>
<organism evidence="10 11">
    <name type="scientific">Rufibacter hautae</name>
    <dbReference type="NCBI Taxonomy" id="2595005"/>
    <lineage>
        <taxon>Bacteria</taxon>
        <taxon>Pseudomonadati</taxon>
        <taxon>Bacteroidota</taxon>
        <taxon>Cytophagia</taxon>
        <taxon>Cytophagales</taxon>
        <taxon>Hymenobacteraceae</taxon>
        <taxon>Rufibacter</taxon>
    </lineage>
</organism>
<dbReference type="GO" id="GO:0006508">
    <property type="term" value="P:proteolysis"/>
    <property type="evidence" value="ECO:0007669"/>
    <property type="project" value="UniProtKB-KW"/>
</dbReference>
<evidence type="ECO:0000256" key="6">
    <source>
        <dbReference type="ARBA" id="ARBA00023049"/>
    </source>
</evidence>
<name>A0A5B6TCE7_9BACT</name>
<comment type="cofactor">
    <cofactor evidence="1">
        <name>Zn(2+)</name>
        <dbReference type="ChEBI" id="CHEBI:29105"/>
    </cofactor>
</comment>
<dbReference type="Proteomes" id="UP000324133">
    <property type="component" value="Unassembled WGS sequence"/>
</dbReference>
<dbReference type="GO" id="GO:0005615">
    <property type="term" value="C:extracellular space"/>
    <property type="evidence" value="ECO:0007669"/>
    <property type="project" value="TreeGrafter"/>
</dbReference>
<keyword evidence="5" id="KW-0862">Zinc</keyword>
<dbReference type="PANTHER" id="PTHR11705">
    <property type="entry name" value="PROTEASE FAMILY M14 CARBOXYPEPTIDASE A,B"/>
    <property type="match status" value="1"/>
</dbReference>
<reference evidence="10 11" key="1">
    <citation type="submission" date="2019-07" db="EMBL/GenBank/DDBJ databases">
        <title>Rufibacter sp. nov., isolated from lake sediment.</title>
        <authorList>
            <person name="Qu J.-H."/>
        </authorList>
    </citation>
    <scope>NUCLEOTIDE SEQUENCE [LARGE SCALE GENOMIC DNA]</scope>
    <source>
        <strain evidence="10 11">NBS58-1</strain>
    </source>
</reference>
<evidence type="ECO:0000259" key="9">
    <source>
        <dbReference type="PROSITE" id="PS52035"/>
    </source>
</evidence>
<feature type="active site" description="Proton donor/acceptor" evidence="7">
    <location>
        <position position="379"/>
    </location>
</feature>
<evidence type="ECO:0000256" key="1">
    <source>
        <dbReference type="ARBA" id="ARBA00001947"/>
    </source>
</evidence>
<dbReference type="CDD" id="cd06905">
    <property type="entry name" value="M14-like"/>
    <property type="match status" value="1"/>
</dbReference>
<keyword evidence="4" id="KW-0378">Hydrolase</keyword>
<evidence type="ECO:0000256" key="5">
    <source>
        <dbReference type="ARBA" id="ARBA00022833"/>
    </source>
</evidence>
<dbReference type="PROSITE" id="PS52035">
    <property type="entry name" value="PEPTIDASE_M14"/>
    <property type="match status" value="1"/>
</dbReference>
<dbReference type="RefSeq" id="WP_149091197.1">
    <property type="nucleotide sequence ID" value="NZ_VKKY01000002.1"/>
</dbReference>
<evidence type="ECO:0000313" key="11">
    <source>
        <dbReference type="Proteomes" id="UP000324133"/>
    </source>
</evidence>
<dbReference type="Gene3D" id="3.40.630.10">
    <property type="entry name" value="Zn peptidases"/>
    <property type="match status" value="1"/>
</dbReference>
<dbReference type="GO" id="GO:0008270">
    <property type="term" value="F:zinc ion binding"/>
    <property type="evidence" value="ECO:0007669"/>
    <property type="project" value="InterPro"/>
</dbReference>
<dbReference type="GO" id="GO:0004181">
    <property type="term" value="F:metallocarboxypeptidase activity"/>
    <property type="evidence" value="ECO:0007669"/>
    <property type="project" value="InterPro"/>
</dbReference>